<dbReference type="CDD" id="cd01650">
    <property type="entry name" value="RT_nLTR_like"/>
    <property type="match status" value="1"/>
</dbReference>
<dbReference type="InterPro" id="IPR000477">
    <property type="entry name" value="RT_dom"/>
</dbReference>
<protein>
    <submittedName>
        <fullName evidence="2">Hypp3447 protein</fullName>
    </submittedName>
</protein>
<evidence type="ECO:0000313" key="2">
    <source>
        <dbReference type="EMBL" id="CAH1266626.1"/>
    </source>
</evidence>
<proteinExistence type="predicted"/>
<dbReference type="PANTHER" id="PTHR47510">
    <property type="entry name" value="REVERSE TRANSCRIPTASE DOMAIN-CONTAINING PROTEIN"/>
    <property type="match status" value="1"/>
</dbReference>
<name>A0A8K0EUK8_BRALA</name>
<dbReference type="OrthoDB" id="426210at2759"/>
<dbReference type="EMBL" id="OV696690">
    <property type="protein sequence ID" value="CAH1266626.1"/>
    <property type="molecule type" value="Genomic_DNA"/>
</dbReference>
<dbReference type="Pfam" id="PF00078">
    <property type="entry name" value="RVT_1"/>
    <property type="match status" value="1"/>
</dbReference>
<organism evidence="2 3">
    <name type="scientific">Branchiostoma lanceolatum</name>
    <name type="common">Common lancelet</name>
    <name type="synonym">Amphioxus lanceolatum</name>
    <dbReference type="NCBI Taxonomy" id="7740"/>
    <lineage>
        <taxon>Eukaryota</taxon>
        <taxon>Metazoa</taxon>
        <taxon>Chordata</taxon>
        <taxon>Cephalochordata</taxon>
        <taxon>Leptocardii</taxon>
        <taxon>Amphioxiformes</taxon>
        <taxon>Branchiostomatidae</taxon>
        <taxon>Branchiostoma</taxon>
    </lineage>
</organism>
<reference evidence="2" key="1">
    <citation type="submission" date="2022-01" db="EMBL/GenBank/DDBJ databases">
        <authorList>
            <person name="Braso-Vives M."/>
        </authorList>
    </citation>
    <scope>NUCLEOTIDE SEQUENCE</scope>
</reference>
<dbReference type="InterPro" id="IPR043502">
    <property type="entry name" value="DNA/RNA_pol_sf"/>
</dbReference>
<dbReference type="Proteomes" id="UP000838412">
    <property type="component" value="Chromosome 5"/>
</dbReference>
<dbReference type="AlphaFoldDB" id="A0A8K0EUK8"/>
<dbReference type="PANTHER" id="PTHR47510:SF3">
    <property type="entry name" value="ENDO_EXONUCLEASE_PHOSPHATASE DOMAIN-CONTAINING PROTEIN"/>
    <property type="match status" value="1"/>
</dbReference>
<feature type="domain" description="Reverse transcriptase" evidence="1">
    <location>
        <begin position="185"/>
        <end position="359"/>
    </location>
</feature>
<evidence type="ECO:0000313" key="3">
    <source>
        <dbReference type="Proteomes" id="UP000838412"/>
    </source>
</evidence>
<evidence type="ECO:0000259" key="1">
    <source>
        <dbReference type="Pfam" id="PF00078"/>
    </source>
</evidence>
<keyword evidence="3" id="KW-1185">Reference proteome</keyword>
<sequence length="382" mass="43598">MPWMTDTIKAAVRERQSVFQQHGKTDRWKKLRTHIQRLIRKQNKKHYDRCIADLKKTNPRDWWRFVNDQLGRTQKSNGKTTRADVSDNQVADVFNDYFAEAWSDSSTFTLFPLLASSEELCNIGQLKVILKHLQHRKACGPDTIPNWILSLYCEDLAPVTGYLMNLSYNVGTMPSSWKMANVCPIPKTSVPTNKKDWRPISLISSLGKVQERLILNKFLPVMTPWIKDQYAYMPKCPTTLALVKAYQTWLSNLDKRNTSMVRVLLADMSKAFDRVDHGILFQLLAVRDTPSAMLAWIHSYLTGRKQHVVANGQQSKWCDVTSGVPQGGVPSPYLFLVYMSSRATVHATTSNIGYADDIGLSRTLTYVTLLKATQPCKKKPRN</sequence>
<gene>
    <name evidence="2" type="primary">Hypp3447</name>
    <name evidence="2" type="ORF">BLAG_LOCUS20177</name>
</gene>
<dbReference type="SUPFAM" id="SSF56672">
    <property type="entry name" value="DNA/RNA polymerases"/>
    <property type="match status" value="1"/>
</dbReference>
<accession>A0A8K0EUK8</accession>